<evidence type="ECO:0000256" key="12">
    <source>
        <dbReference type="ARBA" id="ARBA00046271"/>
    </source>
</evidence>
<dbReference type="PANTHER" id="PTHR19332:SF1">
    <property type="entry name" value="PEROXISOMAL MEMBRANE PROTEIN PEX13"/>
    <property type="match status" value="1"/>
</dbReference>
<evidence type="ECO:0000256" key="9">
    <source>
        <dbReference type="ARBA" id="ARBA00023140"/>
    </source>
</evidence>
<evidence type="ECO:0000256" key="1">
    <source>
        <dbReference type="ARBA" id="ARBA00006033"/>
    </source>
</evidence>
<dbReference type="GO" id="GO:0016560">
    <property type="term" value="P:protein import into peroxisome matrix, docking"/>
    <property type="evidence" value="ECO:0007669"/>
    <property type="project" value="InterPro"/>
</dbReference>
<feature type="region of interest" description="Disordered" evidence="14">
    <location>
        <begin position="20"/>
        <end position="47"/>
    </location>
</feature>
<keyword evidence="4" id="KW-0812">Transmembrane</keyword>
<dbReference type="OrthoDB" id="10037838at2759"/>
<evidence type="ECO:0000256" key="7">
    <source>
        <dbReference type="ARBA" id="ARBA00023010"/>
    </source>
</evidence>
<dbReference type="PROSITE" id="PS50002">
    <property type="entry name" value="SH3"/>
    <property type="match status" value="1"/>
</dbReference>
<evidence type="ECO:0000313" key="17">
    <source>
        <dbReference type="Proteomes" id="UP000475862"/>
    </source>
</evidence>
<keyword evidence="3" id="KW-0813">Transport</keyword>
<keyword evidence="8" id="KW-0472">Membrane</keyword>
<dbReference type="SUPFAM" id="SSF50044">
    <property type="entry name" value="SH3-domain"/>
    <property type="match status" value="1"/>
</dbReference>
<comment type="similarity">
    <text evidence="1">Belongs to the peroxin-13 family.</text>
</comment>
<organism evidence="16 17">
    <name type="scientific">Aphis glycines</name>
    <name type="common">Soybean aphid</name>
    <dbReference type="NCBI Taxonomy" id="307491"/>
    <lineage>
        <taxon>Eukaryota</taxon>
        <taxon>Metazoa</taxon>
        <taxon>Ecdysozoa</taxon>
        <taxon>Arthropoda</taxon>
        <taxon>Hexapoda</taxon>
        <taxon>Insecta</taxon>
        <taxon>Pterygota</taxon>
        <taxon>Neoptera</taxon>
        <taxon>Paraneoptera</taxon>
        <taxon>Hemiptera</taxon>
        <taxon>Sternorrhyncha</taxon>
        <taxon>Aphidomorpha</taxon>
        <taxon>Aphidoidea</taxon>
        <taxon>Aphididae</taxon>
        <taxon>Aphidini</taxon>
        <taxon>Aphis</taxon>
        <taxon>Aphis</taxon>
    </lineage>
</organism>
<keyword evidence="9" id="KW-0576">Peroxisome</keyword>
<evidence type="ECO:0000256" key="8">
    <source>
        <dbReference type="ARBA" id="ARBA00023136"/>
    </source>
</evidence>
<dbReference type="InterPro" id="IPR035463">
    <property type="entry name" value="Pex13"/>
</dbReference>
<evidence type="ECO:0000256" key="3">
    <source>
        <dbReference type="ARBA" id="ARBA00022448"/>
    </source>
</evidence>
<reference evidence="16 17" key="1">
    <citation type="submission" date="2019-08" db="EMBL/GenBank/DDBJ databases">
        <title>The genome of the soybean aphid Biotype 1, its phylome, world population structure and adaptation to the North American continent.</title>
        <authorList>
            <person name="Giordano R."/>
            <person name="Donthu R.K."/>
            <person name="Hernandez A.G."/>
            <person name="Wright C.L."/>
            <person name="Zimin A.V."/>
        </authorList>
    </citation>
    <scope>NUCLEOTIDE SEQUENCE [LARGE SCALE GENOMIC DNA]</scope>
    <source>
        <tissue evidence="16">Whole aphids</tissue>
    </source>
</reference>
<keyword evidence="5" id="KW-0653">Protein transport</keyword>
<keyword evidence="6" id="KW-1133">Transmembrane helix</keyword>
<evidence type="ECO:0000256" key="2">
    <source>
        <dbReference type="ARBA" id="ARBA00022443"/>
    </source>
</evidence>
<feature type="compositionally biased region" description="Polar residues" evidence="14">
    <location>
        <begin position="333"/>
        <end position="349"/>
    </location>
</feature>
<protein>
    <recommendedName>
        <fullName evidence="11">Peroxisomal membrane protein PEX13</fullName>
    </recommendedName>
    <alternativeName>
        <fullName evidence="10">Peroxin-13</fullName>
    </alternativeName>
</protein>
<evidence type="ECO:0000256" key="6">
    <source>
        <dbReference type="ARBA" id="ARBA00022989"/>
    </source>
</evidence>
<dbReference type="EMBL" id="VYZN01000042">
    <property type="protein sequence ID" value="KAE9530723.1"/>
    <property type="molecule type" value="Genomic_DNA"/>
</dbReference>
<evidence type="ECO:0000256" key="14">
    <source>
        <dbReference type="SAM" id="MobiDB-lite"/>
    </source>
</evidence>
<dbReference type="Pfam" id="PF04088">
    <property type="entry name" value="Peroxin-13_N"/>
    <property type="match status" value="1"/>
</dbReference>
<sequence length="395" mass="43250">MTDNDFEFKKISQNQLLQNIPTSAVGPGRVAPPITTTSPPLVTNPNNLANQRTQRRYLPNLPTQYGYTPNLNAYGGAYNSYPYRGMSSLNMGGFNPYGTYGQPTNGQYRDPIVNAAAESSRPAFESIQAVVQSFNSVSMMLESTFTAMHMSFQALLSVAENFTRLKMFMMKLYSTIVSFKLARWFLTKLFYLLRMVRGGKGSNAEEDVWTALSSTDHNQTIPSDGRSWPLVVFSGLLVATPYFVYKLLNSVTPGPASANSSVPNTLPSNTSVGVAQCDWSDVDPRTIPLVKGKSYLTSEEHLASAKQTGWLLVDNRDGKRGYVPLSAFQTRKPNNNPVVSKVPGTSNPSADLAPSNLVHGQVKPKLSTPITDVHGNPIPLPHPSVNYDESNIGEQ</sequence>
<evidence type="ECO:0000256" key="4">
    <source>
        <dbReference type="ARBA" id="ARBA00022692"/>
    </source>
</evidence>
<dbReference type="GO" id="GO:0005778">
    <property type="term" value="C:peroxisomal membrane"/>
    <property type="evidence" value="ECO:0007669"/>
    <property type="project" value="UniProtKB-SubCell"/>
</dbReference>
<dbReference type="Proteomes" id="UP000475862">
    <property type="component" value="Unassembled WGS sequence"/>
</dbReference>
<gene>
    <name evidence="16" type="ORF">AGLY_011185</name>
</gene>
<proteinExistence type="inferred from homology"/>
<comment type="subcellular location">
    <subcellularLocation>
        <location evidence="12">Peroxisome membrane</location>
    </subcellularLocation>
</comment>
<evidence type="ECO:0000256" key="13">
    <source>
        <dbReference type="PROSITE-ProRule" id="PRU00192"/>
    </source>
</evidence>
<feature type="compositionally biased region" description="Polar residues" evidence="14">
    <location>
        <begin position="34"/>
        <end position="47"/>
    </location>
</feature>
<dbReference type="GO" id="GO:1990429">
    <property type="term" value="C:peroxisomal importomer complex"/>
    <property type="evidence" value="ECO:0007669"/>
    <property type="project" value="TreeGrafter"/>
</dbReference>
<dbReference type="InterPro" id="IPR007223">
    <property type="entry name" value="Peroxin-13_N"/>
</dbReference>
<name>A0A6G0TCQ2_APHGL</name>
<feature type="region of interest" description="Disordered" evidence="14">
    <location>
        <begin position="374"/>
        <end position="395"/>
    </location>
</feature>
<accession>A0A6G0TCQ2</accession>
<evidence type="ECO:0000313" key="16">
    <source>
        <dbReference type="EMBL" id="KAE9530723.1"/>
    </source>
</evidence>
<keyword evidence="7" id="KW-0811">Translocation</keyword>
<dbReference type="InterPro" id="IPR036028">
    <property type="entry name" value="SH3-like_dom_sf"/>
</dbReference>
<feature type="region of interest" description="Disordered" evidence="14">
    <location>
        <begin position="333"/>
        <end position="354"/>
    </location>
</feature>
<comment type="caution">
    <text evidence="16">The sequence shown here is derived from an EMBL/GenBank/DDBJ whole genome shotgun (WGS) entry which is preliminary data.</text>
</comment>
<dbReference type="InterPro" id="IPR001452">
    <property type="entry name" value="SH3_domain"/>
</dbReference>
<evidence type="ECO:0000256" key="5">
    <source>
        <dbReference type="ARBA" id="ARBA00022927"/>
    </source>
</evidence>
<dbReference type="PANTHER" id="PTHR19332">
    <property type="entry name" value="PEROXISOMAL MEMBRANE PROTEIN PEX13"/>
    <property type="match status" value="1"/>
</dbReference>
<feature type="domain" description="SH3" evidence="15">
    <location>
        <begin position="268"/>
        <end position="333"/>
    </location>
</feature>
<evidence type="ECO:0000256" key="10">
    <source>
        <dbReference type="ARBA" id="ARBA00029693"/>
    </source>
</evidence>
<keyword evidence="17" id="KW-1185">Reference proteome</keyword>
<dbReference type="AlphaFoldDB" id="A0A6G0TCQ2"/>
<keyword evidence="2 13" id="KW-0728">SH3 domain</keyword>
<evidence type="ECO:0000256" key="11">
    <source>
        <dbReference type="ARBA" id="ARBA00034535"/>
    </source>
</evidence>
<evidence type="ECO:0000259" key="15">
    <source>
        <dbReference type="PROSITE" id="PS50002"/>
    </source>
</evidence>